<comment type="caution">
    <text evidence="2">The sequence shown here is derived from an EMBL/GenBank/DDBJ whole genome shotgun (WGS) entry which is preliminary data.</text>
</comment>
<evidence type="ECO:0000259" key="1">
    <source>
        <dbReference type="Pfam" id="PF09992"/>
    </source>
</evidence>
<dbReference type="Proteomes" id="UP001174909">
    <property type="component" value="Unassembled WGS sequence"/>
</dbReference>
<dbReference type="InterPro" id="IPR018711">
    <property type="entry name" value="NAGPA"/>
</dbReference>
<dbReference type="PANTHER" id="PTHR40446">
    <property type="entry name" value="N-ACETYLGLUCOSAMINE-1-PHOSPHODIESTER ALPHA-N-ACETYLGLUCOSAMINIDASE"/>
    <property type="match status" value="1"/>
</dbReference>
<dbReference type="PANTHER" id="PTHR40446:SF2">
    <property type="entry name" value="N-ACETYLGLUCOSAMINE-1-PHOSPHODIESTER ALPHA-N-ACETYLGLUCOSAMINIDASE"/>
    <property type="match status" value="1"/>
</dbReference>
<dbReference type="Pfam" id="PF09992">
    <property type="entry name" value="NAGPA"/>
    <property type="match status" value="1"/>
</dbReference>
<sequence>METAIVFHDDSYSSRRARSPATHSPADDVSVLAQLMLFLRRRATPTSANYRDWTRFPHFSLFARSWVKKSAMSRLCRVLFFLFLARSLSGRLYLAPSDKLTVSDDYDRTPYPKESGQPFAYWEVKGTVNSTGRSYTAHVAVLSKALPSSFSYALPPGGCCHATKTSLTAKAHDCKYATNAGYFDVDTGSCIGNIIINSTAIELPATARANFGLTADSFISGYLTNSTILTLGLTNLISGAGWIVRRGMSYVNQSVKEEEINESFVILKAPRTVIGAHGNGSLFLVQVDGIEDLKEGLDLYEMADILISMGMSQAVNLDGGGSSVSVYEGEVVSRPTCIDTPVICERPVTTITCMY</sequence>
<evidence type="ECO:0000313" key="2">
    <source>
        <dbReference type="EMBL" id="CAI8017360.1"/>
    </source>
</evidence>
<gene>
    <name evidence="2" type="ORF">GBAR_LOCUS10548</name>
</gene>
<organism evidence="2 3">
    <name type="scientific">Geodia barretti</name>
    <name type="common">Barrett's horny sponge</name>
    <dbReference type="NCBI Taxonomy" id="519541"/>
    <lineage>
        <taxon>Eukaryota</taxon>
        <taxon>Metazoa</taxon>
        <taxon>Porifera</taxon>
        <taxon>Demospongiae</taxon>
        <taxon>Heteroscleromorpha</taxon>
        <taxon>Tetractinellida</taxon>
        <taxon>Astrophorina</taxon>
        <taxon>Geodiidae</taxon>
        <taxon>Geodia</taxon>
    </lineage>
</organism>
<dbReference type="GO" id="GO:0033299">
    <property type="term" value="P:secretion of lysosomal enzymes"/>
    <property type="evidence" value="ECO:0007669"/>
    <property type="project" value="TreeGrafter"/>
</dbReference>
<name>A0AA35RTD6_GEOBA</name>
<reference evidence="2" key="1">
    <citation type="submission" date="2023-03" db="EMBL/GenBank/DDBJ databases">
        <authorList>
            <person name="Steffen K."/>
            <person name="Cardenas P."/>
        </authorList>
    </citation>
    <scope>NUCLEOTIDE SEQUENCE</scope>
</reference>
<dbReference type="EMBL" id="CASHTH010001619">
    <property type="protein sequence ID" value="CAI8017360.1"/>
    <property type="molecule type" value="Genomic_DNA"/>
</dbReference>
<dbReference type="AlphaFoldDB" id="A0AA35RTD6"/>
<feature type="domain" description="Phosphodiester glycosidase" evidence="1">
    <location>
        <begin position="173"/>
        <end position="352"/>
    </location>
</feature>
<keyword evidence="3" id="KW-1185">Reference proteome</keyword>
<evidence type="ECO:0000313" key="3">
    <source>
        <dbReference type="Proteomes" id="UP001174909"/>
    </source>
</evidence>
<accession>A0AA35RTD6</accession>
<protein>
    <submittedName>
        <fullName evidence="2">N-acetylglucosamine-1-phosphodiester alpha-N-acetylglucosaminidase</fullName>
    </submittedName>
</protein>
<proteinExistence type="predicted"/>